<dbReference type="AlphaFoldDB" id="A0A084G3G8"/>
<dbReference type="HOGENOM" id="CLU_000288_6_0_1"/>
<dbReference type="Pfam" id="PF24883">
    <property type="entry name" value="NPHP3_N"/>
    <property type="match status" value="1"/>
</dbReference>
<dbReference type="VEuPathDB" id="FungiDB:SAPIO_CDS6697"/>
<feature type="repeat" description="WD" evidence="3">
    <location>
        <begin position="579"/>
        <end position="620"/>
    </location>
</feature>
<evidence type="ECO:0000313" key="5">
    <source>
        <dbReference type="EMBL" id="KEZ41880.1"/>
    </source>
</evidence>
<dbReference type="RefSeq" id="XP_016641679.1">
    <property type="nucleotide sequence ID" value="XM_016788735.1"/>
</dbReference>
<dbReference type="Pfam" id="PF00400">
    <property type="entry name" value="WD40"/>
    <property type="match status" value="6"/>
</dbReference>
<dbReference type="OrthoDB" id="538223at2759"/>
<dbReference type="GeneID" id="27725769"/>
<dbReference type="KEGG" id="sapo:SAPIO_CDS6697"/>
<dbReference type="Proteomes" id="UP000028545">
    <property type="component" value="Unassembled WGS sequence"/>
</dbReference>
<keyword evidence="1 3" id="KW-0853">WD repeat</keyword>
<evidence type="ECO:0000256" key="3">
    <source>
        <dbReference type="PROSITE-ProRule" id="PRU00221"/>
    </source>
</evidence>
<dbReference type="PROSITE" id="PS00678">
    <property type="entry name" value="WD_REPEATS_1"/>
    <property type="match status" value="6"/>
</dbReference>
<feature type="repeat" description="WD" evidence="3">
    <location>
        <begin position="705"/>
        <end position="746"/>
    </location>
</feature>
<protein>
    <recommendedName>
        <fullName evidence="4">Nephrocystin 3-like N-terminal domain-containing protein</fullName>
    </recommendedName>
</protein>
<dbReference type="PROSITE" id="PS50294">
    <property type="entry name" value="WD_REPEATS_REGION"/>
    <property type="match status" value="6"/>
</dbReference>
<keyword evidence="2" id="KW-0677">Repeat</keyword>
<sequence length="767" mass="85826">MLSAALTIDLAMNVLDISQKLVLSKLPIAKDAAFDSHADEHNAQCHPETRVALRQDIMRWADDPHGKCIFWLSGIAGDLGASFFFKRGEQDRGNAARLFTTIASRLVYKEPSLATYIRAAIDADPAITEYIPNGVKRIILVIDALDECERDGDIRAIIYLLSQAKTLTSVQLRCFVTSRPELPIRLGFNDIRGKYHDLILHDLPKSIIEHDITAFLNHRLTIIKEDYNALLRADRQLPAVWPGSNAVRDLVQMAVPLFIFAATICRFIEDPAWSDPAGQLQKVLEYRSRTQQSEIDKLDATYRPILDQLLRGTDAAKRSLANEFRIVVGSIVLLAEPLSISSLARLLDINKSVIDRRLDSLHSVLSVPASTDAPIRMFHLSFRDFLIDPDKRDNNPFWVDERATHERIAIRCLELLLGSGYLRKDIIFSQEMSGLSRADIDPAVIELYLPADVRHQAYSFLKSHFLYWLEALSLLGKISDSITMIKSLQALISVLEGHSSPVDAIAFSPDCSILASASRDRTIRLWDTKTGEEKQILKGHSDWVDTVAFSPDGSILVSASHDRTIRLWDVKTGEEKQVLEGHSDWVDVVAFSPDGLMLVSASHDQTIRLWDIKTGEKRQVLKGHSAWDNIVTFSPDGLMLASASSDRTIRLWNMDLSEEKHILKGHRGEVIAVAFSPDSLMLASASNDRTIWLWDAKTGEKKQVLEGHSDRVNAVAFSPDGLILASASSDKTIRLWDAKTGEEKQYCKAKSVLTSVICDESRQYDAC</sequence>
<gene>
    <name evidence="5" type="ORF">SAPIO_CDS6697</name>
</gene>
<reference evidence="5 6" key="1">
    <citation type="journal article" date="2014" name="Genome Announc.">
        <title>Draft genome sequence of the pathogenic fungus Scedosporium apiospermum.</title>
        <authorList>
            <person name="Vandeputte P."/>
            <person name="Ghamrawi S."/>
            <person name="Rechenmann M."/>
            <person name="Iltis A."/>
            <person name="Giraud S."/>
            <person name="Fleury M."/>
            <person name="Thornton C."/>
            <person name="Delhaes L."/>
            <person name="Meyer W."/>
            <person name="Papon N."/>
            <person name="Bouchara J.P."/>
        </authorList>
    </citation>
    <scope>NUCLEOTIDE SEQUENCE [LARGE SCALE GENOMIC DNA]</scope>
    <source>
        <strain evidence="5 6">IHEM 14462</strain>
    </source>
</reference>
<dbReference type="PANTHER" id="PTHR19879:SF9">
    <property type="entry name" value="TRANSCRIPTION INITIATION FACTOR TFIID SUBUNIT 5"/>
    <property type="match status" value="1"/>
</dbReference>
<keyword evidence="6" id="KW-1185">Reference proteome</keyword>
<dbReference type="SMART" id="SM00320">
    <property type="entry name" value="WD40"/>
    <property type="match status" value="6"/>
</dbReference>
<dbReference type="EMBL" id="JOWA01000106">
    <property type="protein sequence ID" value="KEZ41880.1"/>
    <property type="molecule type" value="Genomic_DNA"/>
</dbReference>
<dbReference type="SUPFAM" id="SSF50978">
    <property type="entry name" value="WD40 repeat-like"/>
    <property type="match status" value="1"/>
</dbReference>
<comment type="caution">
    <text evidence="5">The sequence shown here is derived from an EMBL/GenBank/DDBJ whole genome shotgun (WGS) entry which is preliminary data.</text>
</comment>
<feature type="repeat" description="WD" evidence="3">
    <location>
        <begin position="495"/>
        <end position="536"/>
    </location>
</feature>
<dbReference type="OMA" id="DCIPQAL"/>
<feature type="domain" description="Nephrocystin 3-like N-terminal" evidence="4">
    <location>
        <begin position="80"/>
        <end position="179"/>
    </location>
</feature>
<name>A0A084G3G8_PSEDA</name>
<dbReference type="InterPro" id="IPR036322">
    <property type="entry name" value="WD40_repeat_dom_sf"/>
</dbReference>
<evidence type="ECO:0000256" key="1">
    <source>
        <dbReference type="ARBA" id="ARBA00022574"/>
    </source>
</evidence>
<evidence type="ECO:0000313" key="6">
    <source>
        <dbReference type="Proteomes" id="UP000028545"/>
    </source>
</evidence>
<dbReference type="InterPro" id="IPR056884">
    <property type="entry name" value="NPHP3-like_N"/>
</dbReference>
<feature type="repeat" description="WD" evidence="3">
    <location>
        <begin position="663"/>
        <end position="704"/>
    </location>
</feature>
<organism evidence="5 6">
    <name type="scientific">Pseudallescheria apiosperma</name>
    <name type="common">Scedosporium apiospermum</name>
    <dbReference type="NCBI Taxonomy" id="563466"/>
    <lineage>
        <taxon>Eukaryota</taxon>
        <taxon>Fungi</taxon>
        <taxon>Dikarya</taxon>
        <taxon>Ascomycota</taxon>
        <taxon>Pezizomycotina</taxon>
        <taxon>Sordariomycetes</taxon>
        <taxon>Hypocreomycetidae</taxon>
        <taxon>Microascales</taxon>
        <taxon>Microascaceae</taxon>
        <taxon>Scedosporium</taxon>
    </lineage>
</organism>
<evidence type="ECO:0000259" key="4">
    <source>
        <dbReference type="Pfam" id="PF24883"/>
    </source>
</evidence>
<dbReference type="PRINTS" id="PR00320">
    <property type="entry name" value="GPROTEINBRPT"/>
</dbReference>
<evidence type="ECO:0000256" key="2">
    <source>
        <dbReference type="ARBA" id="ARBA00022737"/>
    </source>
</evidence>
<dbReference type="InterPro" id="IPR015943">
    <property type="entry name" value="WD40/YVTN_repeat-like_dom_sf"/>
</dbReference>
<dbReference type="CDD" id="cd00200">
    <property type="entry name" value="WD40"/>
    <property type="match status" value="1"/>
</dbReference>
<dbReference type="Gene3D" id="2.130.10.10">
    <property type="entry name" value="YVTN repeat-like/Quinoprotein amine dehydrogenase"/>
    <property type="match status" value="3"/>
</dbReference>
<accession>A0A084G3G8</accession>
<dbReference type="PANTHER" id="PTHR19879">
    <property type="entry name" value="TRANSCRIPTION INITIATION FACTOR TFIID"/>
    <property type="match status" value="1"/>
</dbReference>
<dbReference type="InterPro" id="IPR019775">
    <property type="entry name" value="WD40_repeat_CS"/>
</dbReference>
<dbReference type="PROSITE" id="PS50082">
    <property type="entry name" value="WD_REPEATS_2"/>
    <property type="match status" value="6"/>
</dbReference>
<dbReference type="InterPro" id="IPR020472">
    <property type="entry name" value="WD40_PAC1"/>
</dbReference>
<dbReference type="InterPro" id="IPR001680">
    <property type="entry name" value="WD40_rpt"/>
</dbReference>
<feature type="repeat" description="WD" evidence="3">
    <location>
        <begin position="537"/>
        <end position="578"/>
    </location>
</feature>
<proteinExistence type="predicted"/>
<feature type="repeat" description="WD" evidence="3">
    <location>
        <begin position="621"/>
        <end position="662"/>
    </location>
</feature>